<dbReference type="SMART" id="SM00388">
    <property type="entry name" value="HisKA"/>
    <property type="match status" value="1"/>
</dbReference>
<evidence type="ECO:0000313" key="7">
    <source>
        <dbReference type="EMBL" id="KJF39234.1"/>
    </source>
</evidence>
<keyword evidence="4" id="KW-0418">Kinase</keyword>
<keyword evidence="5" id="KW-0902">Two-component regulatory system</keyword>
<evidence type="ECO:0000256" key="4">
    <source>
        <dbReference type="ARBA" id="ARBA00022777"/>
    </source>
</evidence>
<keyword evidence="3" id="KW-0597">Phosphoprotein</keyword>
<comment type="caution">
    <text evidence="7">The sequence shown here is derived from an EMBL/GenBank/DDBJ whole genome shotgun (WGS) entry which is preliminary data.</text>
</comment>
<evidence type="ECO:0000256" key="1">
    <source>
        <dbReference type="ARBA" id="ARBA00000085"/>
    </source>
</evidence>
<gene>
    <name evidence="7" type="ORF">TQ39_13605</name>
</gene>
<dbReference type="SUPFAM" id="SSF55874">
    <property type="entry name" value="ATPase domain of HSP90 chaperone/DNA topoisomerase II/histidine kinase"/>
    <property type="match status" value="1"/>
</dbReference>
<name>A0A0D8IXN6_9FIRM</name>
<keyword evidence="4" id="KW-0808">Transferase</keyword>
<dbReference type="InterPro" id="IPR036890">
    <property type="entry name" value="HATPase_C_sf"/>
</dbReference>
<dbReference type="PANTHER" id="PTHR43547:SF2">
    <property type="entry name" value="HYBRID SIGNAL TRANSDUCTION HISTIDINE KINASE C"/>
    <property type="match status" value="1"/>
</dbReference>
<dbReference type="GO" id="GO:0000155">
    <property type="term" value="F:phosphorelay sensor kinase activity"/>
    <property type="evidence" value="ECO:0007669"/>
    <property type="project" value="InterPro"/>
</dbReference>
<dbReference type="InterPro" id="IPR004358">
    <property type="entry name" value="Sig_transdc_His_kin-like_C"/>
</dbReference>
<evidence type="ECO:0000256" key="3">
    <source>
        <dbReference type="ARBA" id="ARBA00022553"/>
    </source>
</evidence>
<dbReference type="Proteomes" id="UP000032483">
    <property type="component" value="Unassembled WGS sequence"/>
</dbReference>
<dbReference type="RefSeq" id="WP_050005912.1">
    <property type="nucleotide sequence ID" value="NZ_CAUBPW010000019.1"/>
</dbReference>
<dbReference type="PANTHER" id="PTHR43547">
    <property type="entry name" value="TWO-COMPONENT HISTIDINE KINASE"/>
    <property type="match status" value="1"/>
</dbReference>
<sequence>MRIDVNAVLLQYFEQTAPPQTRAEAVLLAAAEALRTLLGAEEVRFVVRLGTLLKELTFPGQITRARTENEDDMILACLAHCAGKPVCVCAQNGGKAGNWLFPLPAEDGAVHGAALCSVLGIPEDAALAGAERLTRSLALRLPKLFREKETVGISGASASEWEQAAMLSHEFKTPLTVVLSSLQLLRRRLCRPGKDIADGVEKYLDYAEQNLYKTLRLAANILDAQYADVKNVQTEEYTDLAAALAETVEGARPYAQACGVTLRFENRSKGPCGLLCDTQRLDRIVLNLLSNALKHTPGGGAVFVLLERDGLYARIVVEDDGCGIPEQALPHLFEKFWRGQGERGGSGLGLYIAQQFARMQGGEIHAENRTERGARFIVELPVRLPGAETDVLSSVPLPYSGDSRETMLRIELAELPLAQKYI</sequence>
<feature type="domain" description="Histidine kinase" evidence="6">
    <location>
        <begin position="166"/>
        <end position="384"/>
    </location>
</feature>
<evidence type="ECO:0000313" key="8">
    <source>
        <dbReference type="Proteomes" id="UP000032483"/>
    </source>
</evidence>
<dbReference type="InterPro" id="IPR005467">
    <property type="entry name" value="His_kinase_dom"/>
</dbReference>
<dbReference type="EC" id="2.7.13.3" evidence="2"/>
<accession>A0A0D8IXN6</accession>
<dbReference type="CDD" id="cd00075">
    <property type="entry name" value="HATPase"/>
    <property type="match status" value="1"/>
</dbReference>
<dbReference type="Gene3D" id="3.30.565.10">
    <property type="entry name" value="Histidine kinase-like ATPase, C-terminal domain"/>
    <property type="match status" value="1"/>
</dbReference>
<keyword evidence="8" id="KW-1185">Reference proteome</keyword>
<dbReference type="SMART" id="SM00387">
    <property type="entry name" value="HATPase_c"/>
    <property type="match status" value="1"/>
</dbReference>
<dbReference type="GeneID" id="42857602"/>
<reference evidence="7" key="1">
    <citation type="submission" date="2015-02" db="EMBL/GenBank/DDBJ databases">
        <title>A novel member of the family Ruminococcaceae isolated from human feces.</title>
        <authorList>
            <person name="Shkoporov A.N."/>
            <person name="Chaplin A.V."/>
            <person name="Motuzova O.V."/>
            <person name="Kafarskaia L.I."/>
            <person name="Khokhlova E.V."/>
            <person name="Efimov B.A."/>
        </authorList>
    </citation>
    <scope>NUCLEOTIDE SEQUENCE [LARGE SCALE GENOMIC DNA]</scope>
    <source>
        <strain evidence="7">585-1</strain>
    </source>
</reference>
<dbReference type="AlphaFoldDB" id="A0A0D8IXN6"/>
<protein>
    <recommendedName>
        <fullName evidence="2">histidine kinase</fullName>
        <ecNumber evidence="2">2.7.13.3</ecNumber>
    </recommendedName>
</protein>
<dbReference type="InterPro" id="IPR003661">
    <property type="entry name" value="HisK_dim/P_dom"/>
</dbReference>
<dbReference type="InterPro" id="IPR003594">
    <property type="entry name" value="HATPase_dom"/>
</dbReference>
<dbReference type="InterPro" id="IPR036097">
    <property type="entry name" value="HisK_dim/P_sf"/>
</dbReference>
<evidence type="ECO:0000256" key="2">
    <source>
        <dbReference type="ARBA" id="ARBA00012438"/>
    </source>
</evidence>
<dbReference type="SUPFAM" id="SSF47384">
    <property type="entry name" value="Homodimeric domain of signal transducing histidine kinase"/>
    <property type="match status" value="1"/>
</dbReference>
<proteinExistence type="predicted"/>
<dbReference type="PROSITE" id="PS50109">
    <property type="entry name" value="HIS_KIN"/>
    <property type="match status" value="1"/>
</dbReference>
<dbReference type="Pfam" id="PF02518">
    <property type="entry name" value="HATPase_c"/>
    <property type="match status" value="1"/>
</dbReference>
<dbReference type="EMBL" id="JXXK01000021">
    <property type="protein sequence ID" value="KJF39234.1"/>
    <property type="molecule type" value="Genomic_DNA"/>
</dbReference>
<organism evidence="7 8">
    <name type="scientific">Ruthenibacterium lactatiformans</name>
    <dbReference type="NCBI Taxonomy" id="1550024"/>
    <lineage>
        <taxon>Bacteria</taxon>
        <taxon>Bacillati</taxon>
        <taxon>Bacillota</taxon>
        <taxon>Clostridia</taxon>
        <taxon>Eubacteriales</taxon>
        <taxon>Oscillospiraceae</taxon>
        <taxon>Ruthenibacterium</taxon>
    </lineage>
</organism>
<evidence type="ECO:0000259" key="6">
    <source>
        <dbReference type="PROSITE" id="PS50109"/>
    </source>
</evidence>
<dbReference type="PRINTS" id="PR00344">
    <property type="entry name" value="BCTRLSENSOR"/>
</dbReference>
<comment type="catalytic activity">
    <reaction evidence="1">
        <text>ATP + protein L-histidine = ADP + protein N-phospho-L-histidine.</text>
        <dbReference type="EC" id="2.7.13.3"/>
    </reaction>
</comment>
<dbReference type="Pfam" id="PF00512">
    <property type="entry name" value="HisKA"/>
    <property type="match status" value="1"/>
</dbReference>
<evidence type="ECO:0000256" key="5">
    <source>
        <dbReference type="ARBA" id="ARBA00023012"/>
    </source>
</evidence>
<dbReference type="Gene3D" id="1.10.287.130">
    <property type="match status" value="1"/>
</dbReference>